<organism evidence="1">
    <name type="scientific">Rhizobium meliloti</name>
    <name type="common">Ensifer meliloti</name>
    <name type="synonym">Sinorhizobium meliloti</name>
    <dbReference type="NCBI Taxonomy" id="382"/>
    <lineage>
        <taxon>Bacteria</taxon>
        <taxon>Pseudomonadati</taxon>
        <taxon>Pseudomonadota</taxon>
        <taxon>Alphaproteobacteria</taxon>
        <taxon>Hyphomicrobiales</taxon>
        <taxon>Rhizobiaceae</taxon>
        <taxon>Sinorhizobium/Ensifer group</taxon>
        <taxon>Sinorhizobium</taxon>
    </lineage>
</organism>
<protein>
    <submittedName>
        <fullName evidence="1">IS116/IS110/IS902 transposase</fullName>
    </submittedName>
</protein>
<geneLocation type="plasmid" evidence="1">
    <name>pHRC017</name>
</geneLocation>
<accession>I2E1P6</accession>
<dbReference type="AlphaFoldDB" id="I2E1P6"/>
<sequence>MSWTEPIDLAGHFVVAGQRRKDVEAWVDGGDVAELLDRFAQIQEKARLPTGRSFPIVRIQEAELDGFWIHRVPEAYGIESYVVDAAAIATSRRRPRAKTDKIDGEALVRELLAFNRGVVVYAQLSKRRAHSTKIGGASAGRNG</sequence>
<dbReference type="EMBL" id="JQ665880">
    <property type="protein sequence ID" value="AFJ91414.1"/>
    <property type="molecule type" value="Genomic_DNA"/>
</dbReference>
<name>I2E1P6_RHIML</name>
<evidence type="ECO:0000313" key="1">
    <source>
        <dbReference type="EMBL" id="AFJ91414.1"/>
    </source>
</evidence>
<gene>
    <name evidence="1" type="ORF">pHRC017_0288</name>
</gene>
<reference evidence="1" key="1">
    <citation type="journal article" date="2012" name="Mol. Plant Microbe Interact.">
        <title>Rhizobial plasmids that cause impaired symbiotic nitrogen fixation and enhanced host invasion.</title>
        <authorList>
            <person name="Crook M.B."/>
            <person name="Lindsay D.P."/>
            <person name="Biggs M.B."/>
            <person name="Bentley J.S."/>
            <person name="Price J.C."/>
            <person name="Clement S.C."/>
            <person name="Clement M.J."/>
            <person name="Long S.R."/>
            <person name="Griffitts J.S."/>
        </authorList>
    </citation>
    <scope>NUCLEOTIDE SEQUENCE</scope>
    <source>
        <strain evidence="1">C017</strain>
        <plasmid evidence="1">pHRC017</plasmid>
    </source>
</reference>
<keyword evidence="1" id="KW-0614">Plasmid</keyword>
<proteinExistence type="predicted"/>